<proteinExistence type="predicted"/>
<dbReference type="AlphaFoldDB" id="A0A644ZXM5"/>
<comment type="caution">
    <text evidence="3">The sequence shown here is derived from an EMBL/GenBank/DDBJ whole genome shotgun (WGS) entry which is preliminary data.</text>
</comment>
<feature type="domain" description="Cupin type-2" evidence="2">
    <location>
        <begin position="44"/>
        <end position="113"/>
    </location>
</feature>
<sequence>MEDMPLVGKIQDLPDAKGNFIKHATKKIVFGPKHFSSEFVMRCWTLEPRAGEKDQHVHNWPHWAVLLSGEGFFVIDGEEYPIEHGSWIHVPNNVPHRFYNSSDTEKLELLCIVPPRGDIDPTLMGC</sequence>
<dbReference type="InterPro" id="IPR014710">
    <property type="entry name" value="RmlC-like_jellyroll"/>
</dbReference>
<protein>
    <recommendedName>
        <fullName evidence="2">Cupin type-2 domain-containing protein</fullName>
    </recommendedName>
</protein>
<dbReference type="EMBL" id="VSSQ01010086">
    <property type="protein sequence ID" value="MPM43393.1"/>
    <property type="molecule type" value="Genomic_DNA"/>
</dbReference>
<dbReference type="Gene3D" id="2.60.120.10">
    <property type="entry name" value="Jelly Rolls"/>
    <property type="match status" value="1"/>
</dbReference>
<dbReference type="PANTHER" id="PTHR35848:SF6">
    <property type="entry name" value="CUPIN TYPE-2 DOMAIN-CONTAINING PROTEIN"/>
    <property type="match status" value="1"/>
</dbReference>
<dbReference type="GO" id="GO:0046872">
    <property type="term" value="F:metal ion binding"/>
    <property type="evidence" value="ECO:0007669"/>
    <property type="project" value="UniProtKB-KW"/>
</dbReference>
<name>A0A644ZXM5_9ZZZZ</name>
<dbReference type="InterPro" id="IPR011051">
    <property type="entry name" value="RmlC_Cupin_sf"/>
</dbReference>
<dbReference type="InterPro" id="IPR051610">
    <property type="entry name" value="GPI/OXD"/>
</dbReference>
<dbReference type="Pfam" id="PF07883">
    <property type="entry name" value="Cupin_2"/>
    <property type="match status" value="1"/>
</dbReference>
<evidence type="ECO:0000259" key="2">
    <source>
        <dbReference type="Pfam" id="PF07883"/>
    </source>
</evidence>
<dbReference type="InterPro" id="IPR013096">
    <property type="entry name" value="Cupin_2"/>
</dbReference>
<dbReference type="SUPFAM" id="SSF51182">
    <property type="entry name" value="RmlC-like cupins"/>
    <property type="match status" value="1"/>
</dbReference>
<dbReference type="PANTHER" id="PTHR35848">
    <property type="entry name" value="OXALATE-BINDING PROTEIN"/>
    <property type="match status" value="1"/>
</dbReference>
<organism evidence="3">
    <name type="scientific">bioreactor metagenome</name>
    <dbReference type="NCBI Taxonomy" id="1076179"/>
    <lineage>
        <taxon>unclassified sequences</taxon>
        <taxon>metagenomes</taxon>
        <taxon>ecological metagenomes</taxon>
    </lineage>
</organism>
<gene>
    <name evidence="3" type="ORF">SDC9_90066</name>
</gene>
<reference evidence="3" key="1">
    <citation type="submission" date="2019-08" db="EMBL/GenBank/DDBJ databases">
        <authorList>
            <person name="Kucharzyk K."/>
            <person name="Murdoch R.W."/>
            <person name="Higgins S."/>
            <person name="Loffler F."/>
        </authorList>
    </citation>
    <scope>NUCLEOTIDE SEQUENCE</scope>
</reference>
<accession>A0A644ZXM5</accession>
<evidence type="ECO:0000313" key="3">
    <source>
        <dbReference type="EMBL" id="MPM43393.1"/>
    </source>
</evidence>
<keyword evidence="1" id="KW-0479">Metal-binding</keyword>
<evidence type="ECO:0000256" key="1">
    <source>
        <dbReference type="ARBA" id="ARBA00022723"/>
    </source>
</evidence>